<name>G7L2G0_MEDTR</name>
<evidence type="ECO:0008006" key="5">
    <source>
        <dbReference type="Google" id="ProtNLM"/>
    </source>
</evidence>
<evidence type="ECO:0000313" key="2">
    <source>
        <dbReference type="EMBL" id="AES80054.1"/>
    </source>
</evidence>
<organism evidence="2 4">
    <name type="scientific">Medicago truncatula</name>
    <name type="common">Barrel medic</name>
    <name type="synonym">Medicago tribuloides</name>
    <dbReference type="NCBI Taxonomy" id="3880"/>
    <lineage>
        <taxon>Eukaryota</taxon>
        <taxon>Viridiplantae</taxon>
        <taxon>Streptophyta</taxon>
        <taxon>Embryophyta</taxon>
        <taxon>Tracheophyta</taxon>
        <taxon>Spermatophyta</taxon>
        <taxon>Magnoliopsida</taxon>
        <taxon>eudicotyledons</taxon>
        <taxon>Gunneridae</taxon>
        <taxon>Pentapetalae</taxon>
        <taxon>rosids</taxon>
        <taxon>fabids</taxon>
        <taxon>Fabales</taxon>
        <taxon>Fabaceae</taxon>
        <taxon>Papilionoideae</taxon>
        <taxon>50 kb inversion clade</taxon>
        <taxon>NPAAA clade</taxon>
        <taxon>Hologalegina</taxon>
        <taxon>IRL clade</taxon>
        <taxon>Trifolieae</taxon>
        <taxon>Medicago</taxon>
    </lineage>
</organism>
<dbReference type="AlphaFoldDB" id="G7L2G0"/>
<feature type="signal peptide" evidence="1">
    <location>
        <begin position="1"/>
        <end position="18"/>
    </location>
</feature>
<sequence length="71" mass="7893">MFMNLFGVGLVIDLGSWSVLLSRSQVRFPLVPISVGKSIQSFALAYNGAPTSGRWDWFPRISLSLDRISSF</sequence>
<accession>G7L2G0</accession>
<dbReference type="HOGENOM" id="CLU_2743878_0_0_1"/>
<dbReference type="EnsemblPlants" id="AES80054">
    <property type="protein sequence ID" value="AES80054"/>
    <property type="gene ID" value="MTR_7g076180"/>
</dbReference>
<reference evidence="3" key="3">
    <citation type="submission" date="2015-04" db="UniProtKB">
        <authorList>
            <consortium name="EnsemblPlants"/>
        </authorList>
    </citation>
    <scope>IDENTIFICATION</scope>
    <source>
        <strain evidence="3">cv. Jemalong A17</strain>
    </source>
</reference>
<protein>
    <recommendedName>
        <fullName evidence="5">Transmembrane protein</fullName>
    </recommendedName>
</protein>
<keyword evidence="4" id="KW-1185">Reference proteome</keyword>
<reference evidence="2 4" key="2">
    <citation type="journal article" date="2014" name="BMC Genomics">
        <title>An improved genome release (version Mt4.0) for the model legume Medicago truncatula.</title>
        <authorList>
            <person name="Tang H."/>
            <person name="Krishnakumar V."/>
            <person name="Bidwell S."/>
            <person name="Rosen B."/>
            <person name="Chan A."/>
            <person name="Zhou S."/>
            <person name="Gentzbittel L."/>
            <person name="Childs K.L."/>
            <person name="Yandell M."/>
            <person name="Gundlach H."/>
            <person name="Mayer K.F."/>
            <person name="Schwartz D.C."/>
            <person name="Town C.D."/>
        </authorList>
    </citation>
    <scope>GENOME REANNOTATION</scope>
    <source>
        <strain evidence="3 4">cv. Jemalong A17</strain>
    </source>
</reference>
<evidence type="ECO:0000313" key="3">
    <source>
        <dbReference type="EnsemblPlants" id="AES80054"/>
    </source>
</evidence>
<keyword evidence="1" id="KW-0732">Signal</keyword>
<evidence type="ECO:0000313" key="4">
    <source>
        <dbReference type="Proteomes" id="UP000002051"/>
    </source>
</evidence>
<dbReference type="PaxDb" id="3880-AES80054"/>
<feature type="chain" id="PRO_5014573980" description="Transmembrane protein" evidence="1">
    <location>
        <begin position="19"/>
        <end position="71"/>
    </location>
</feature>
<proteinExistence type="predicted"/>
<gene>
    <name evidence="2" type="ordered locus">MTR_7g076180</name>
</gene>
<evidence type="ECO:0000256" key="1">
    <source>
        <dbReference type="SAM" id="SignalP"/>
    </source>
</evidence>
<reference evidence="2 4" key="1">
    <citation type="journal article" date="2011" name="Nature">
        <title>The Medicago genome provides insight into the evolution of rhizobial symbioses.</title>
        <authorList>
            <person name="Young N.D."/>
            <person name="Debelle F."/>
            <person name="Oldroyd G.E."/>
            <person name="Geurts R."/>
            <person name="Cannon S.B."/>
            <person name="Udvardi M.K."/>
            <person name="Benedito V.A."/>
            <person name="Mayer K.F."/>
            <person name="Gouzy J."/>
            <person name="Schoof H."/>
            <person name="Van de Peer Y."/>
            <person name="Proost S."/>
            <person name="Cook D.R."/>
            <person name="Meyers B.C."/>
            <person name="Spannagl M."/>
            <person name="Cheung F."/>
            <person name="De Mita S."/>
            <person name="Krishnakumar V."/>
            <person name="Gundlach H."/>
            <person name="Zhou S."/>
            <person name="Mudge J."/>
            <person name="Bharti A.K."/>
            <person name="Murray J.D."/>
            <person name="Naoumkina M.A."/>
            <person name="Rosen B."/>
            <person name="Silverstein K.A."/>
            <person name="Tang H."/>
            <person name="Rombauts S."/>
            <person name="Zhao P.X."/>
            <person name="Zhou P."/>
            <person name="Barbe V."/>
            <person name="Bardou P."/>
            <person name="Bechner M."/>
            <person name="Bellec A."/>
            <person name="Berger A."/>
            <person name="Berges H."/>
            <person name="Bidwell S."/>
            <person name="Bisseling T."/>
            <person name="Choisne N."/>
            <person name="Couloux A."/>
            <person name="Denny R."/>
            <person name="Deshpande S."/>
            <person name="Dai X."/>
            <person name="Doyle J.J."/>
            <person name="Dudez A.M."/>
            <person name="Farmer A.D."/>
            <person name="Fouteau S."/>
            <person name="Franken C."/>
            <person name="Gibelin C."/>
            <person name="Gish J."/>
            <person name="Goldstein S."/>
            <person name="Gonzalez A.J."/>
            <person name="Green P.J."/>
            <person name="Hallab A."/>
            <person name="Hartog M."/>
            <person name="Hua A."/>
            <person name="Humphray S.J."/>
            <person name="Jeong D.H."/>
            <person name="Jing Y."/>
            <person name="Jocker A."/>
            <person name="Kenton S.M."/>
            <person name="Kim D.J."/>
            <person name="Klee K."/>
            <person name="Lai H."/>
            <person name="Lang C."/>
            <person name="Lin S."/>
            <person name="Macmil S.L."/>
            <person name="Magdelenat G."/>
            <person name="Matthews L."/>
            <person name="McCorrison J."/>
            <person name="Monaghan E.L."/>
            <person name="Mun J.H."/>
            <person name="Najar F.Z."/>
            <person name="Nicholson C."/>
            <person name="Noirot C."/>
            <person name="O'Bleness M."/>
            <person name="Paule C.R."/>
            <person name="Poulain J."/>
            <person name="Prion F."/>
            <person name="Qin B."/>
            <person name="Qu C."/>
            <person name="Retzel E.F."/>
            <person name="Riddle C."/>
            <person name="Sallet E."/>
            <person name="Samain S."/>
            <person name="Samson N."/>
            <person name="Sanders I."/>
            <person name="Saurat O."/>
            <person name="Scarpelli C."/>
            <person name="Schiex T."/>
            <person name="Segurens B."/>
            <person name="Severin A.J."/>
            <person name="Sherrier D.J."/>
            <person name="Shi R."/>
            <person name="Sims S."/>
            <person name="Singer S.R."/>
            <person name="Sinharoy S."/>
            <person name="Sterck L."/>
            <person name="Viollet A."/>
            <person name="Wang B.B."/>
            <person name="Wang K."/>
            <person name="Wang M."/>
            <person name="Wang X."/>
            <person name="Warfsmann J."/>
            <person name="Weissenbach J."/>
            <person name="White D.D."/>
            <person name="White J.D."/>
            <person name="Wiley G.B."/>
            <person name="Wincker P."/>
            <person name="Xing Y."/>
            <person name="Yang L."/>
            <person name="Yao Z."/>
            <person name="Ying F."/>
            <person name="Zhai J."/>
            <person name="Zhou L."/>
            <person name="Zuber A."/>
            <person name="Denarie J."/>
            <person name="Dixon R.A."/>
            <person name="May G.D."/>
            <person name="Schwartz D.C."/>
            <person name="Rogers J."/>
            <person name="Quetier F."/>
            <person name="Town C.D."/>
            <person name="Roe B.A."/>
        </authorList>
    </citation>
    <scope>NUCLEOTIDE SEQUENCE [LARGE SCALE GENOMIC DNA]</scope>
    <source>
        <strain evidence="2">A17</strain>
        <strain evidence="3 4">cv. Jemalong A17</strain>
    </source>
</reference>
<dbReference type="EMBL" id="CM001223">
    <property type="protein sequence ID" value="AES80054.1"/>
    <property type="molecule type" value="Genomic_DNA"/>
</dbReference>
<dbReference type="Proteomes" id="UP000002051">
    <property type="component" value="Unassembled WGS sequence"/>
</dbReference>